<feature type="non-terminal residue" evidence="9">
    <location>
        <position position="1"/>
    </location>
</feature>
<feature type="non-terminal residue" evidence="9">
    <location>
        <position position="232"/>
    </location>
</feature>
<dbReference type="InterPro" id="IPR001057">
    <property type="entry name" value="Glu/AcGlu_kinase"/>
</dbReference>
<dbReference type="InterPro" id="IPR001048">
    <property type="entry name" value="Asp/Glu/Uridylate_kinase"/>
</dbReference>
<dbReference type="GO" id="GO:0008652">
    <property type="term" value="P:amino acid biosynthetic process"/>
    <property type="evidence" value="ECO:0007669"/>
    <property type="project" value="UniProtKB-KW"/>
</dbReference>
<dbReference type="Pfam" id="PF00696">
    <property type="entry name" value="AA_kinase"/>
    <property type="match status" value="1"/>
</dbReference>
<accession>X1UY85</accession>
<dbReference type="InterPro" id="IPR005715">
    <property type="entry name" value="Glu_5kinase/COase_Synthase"/>
</dbReference>
<evidence type="ECO:0000256" key="2">
    <source>
        <dbReference type="ARBA" id="ARBA00022605"/>
    </source>
</evidence>
<dbReference type="FunFam" id="3.40.1160.10:FF:000006">
    <property type="entry name" value="Glutamate 5-kinase"/>
    <property type="match status" value="1"/>
</dbReference>
<comment type="caution">
    <text evidence="9">The sequence shown here is derived from an EMBL/GenBank/DDBJ whole genome shotgun (WGS) entry which is preliminary data.</text>
</comment>
<evidence type="ECO:0000256" key="4">
    <source>
        <dbReference type="ARBA" id="ARBA00022679"/>
    </source>
</evidence>
<gene>
    <name evidence="9" type="ORF">S12H4_53790</name>
</gene>
<keyword evidence="1" id="KW-0963">Cytoplasm</keyword>
<evidence type="ECO:0000256" key="3">
    <source>
        <dbReference type="ARBA" id="ARBA00022650"/>
    </source>
</evidence>
<dbReference type="InterPro" id="IPR036393">
    <property type="entry name" value="AceGlu_kinase-like_sf"/>
</dbReference>
<dbReference type="GO" id="GO:0005524">
    <property type="term" value="F:ATP binding"/>
    <property type="evidence" value="ECO:0007669"/>
    <property type="project" value="UniProtKB-KW"/>
</dbReference>
<dbReference type="AlphaFoldDB" id="X1UY85"/>
<evidence type="ECO:0000256" key="6">
    <source>
        <dbReference type="ARBA" id="ARBA00022777"/>
    </source>
</evidence>
<reference evidence="9" key="1">
    <citation type="journal article" date="2014" name="Front. Microbiol.">
        <title>High frequency of phylogenetically diverse reductive dehalogenase-homologous genes in deep subseafloor sedimentary metagenomes.</title>
        <authorList>
            <person name="Kawai M."/>
            <person name="Futagami T."/>
            <person name="Toyoda A."/>
            <person name="Takaki Y."/>
            <person name="Nishi S."/>
            <person name="Hori S."/>
            <person name="Arai W."/>
            <person name="Tsubouchi T."/>
            <person name="Morono Y."/>
            <person name="Uchiyama I."/>
            <person name="Ito T."/>
            <person name="Fujiyama A."/>
            <person name="Inagaki F."/>
            <person name="Takami H."/>
        </authorList>
    </citation>
    <scope>NUCLEOTIDE SEQUENCE</scope>
    <source>
        <strain evidence="9">Expedition CK06-06</strain>
    </source>
</reference>
<protein>
    <recommendedName>
        <fullName evidence="8">Aspartate/glutamate/uridylate kinase domain-containing protein</fullName>
    </recommendedName>
</protein>
<dbReference type="EMBL" id="BARW01034300">
    <property type="protein sequence ID" value="GAJ04866.1"/>
    <property type="molecule type" value="Genomic_DNA"/>
</dbReference>
<dbReference type="CDD" id="cd04242">
    <property type="entry name" value="AAK_G5K_ProB"/>
    <property type="match status" value="1"/>
</dbReference>
<keyword evidence="6" id="KW-0418">Kinase</keyword>
<feature type="domain" description="Aspartate/glutamate/uridylate kinase" evidence="8">
    <location>
        <begin position="7"/>
        <end position="228"/>
    </location>
</feature>
<dbReference type="GO" id="GO:0005829">
    <property type="term" value="C:cytosol"/>
    <property type="evidence" value="ECO:0007669"/>
    <property type="project" value="TreeGrafter"/>
</dbReference>
<evidence type="ECO:0000313" key="9">
    <source>
        <dbReference type="EMBL" id="GAJ04866.1"/>
    </source>
</evidence>
<dbReference type="GO" id="GO:0004349">
    <property type="term" value="F:glutamate 5-kinase activity"/>
    <property type="evidence" value="ECO:0007669"/>
    <property type="project" value="InterPro"/>
</dbReference>
<keyword evidence="5" id="KW-0547">Nucleotide-binding</keyword>
<organism evidence="9">
    <name type="scientific">marine sediment metagenome</name>
    <dbReference type="NCBI Taxonomy" id="412755"/>
    <lineage>
        <taxon>unclassified sequences</taxon>
        <taxon>metagenomes</taxon>
        <taxon>ecological metagenomes</taxon>
    </lineage>
</organism>
<dbReference type="PRINTS" id="PR00474">
    <property type="entry name" value="GLU5KINASE"/>
</dbReference>
<evidence type="ECO:0000256" key="5">
    <source>
        <dbReference type="ARBA" id="ARBA00022741"/>
    </source>
</evidence>
<dbReference type="PANTHER" id="PTHR43654">
    <property type="entry name" value="GLUTAMATE 5-KINASE"/>
    <property type="match status" value="1"/>
</dbReference>
<proteinExistence type="predicted"/>
<keyword evidence="7" id="KW-0067">ATP-binding</keyword>
<sequence>ILSQPGRMVVKLGSRLLSNLRQKLPTKNMECLVATIAGLHSQGWEIILVTSGALLTGMNCLELPEVPGKVAQRQAVAAIGQCELMHAYNTLFLKHGVQVAQMLLCRDDLDRRRSYLNARTALETLLGMGVIPIVNENDSVAVDELTFGDNDTLSALVACKMEAVVLLVLTDVDGLHRGLMKGRRGKSQYPRISFVDKVTPEILEMAGGIGHGFAKGGMRSKVEAAALATSAR</sequence>
<dbReference type="PANTHER" id="PTHR43654:SF1">
    <property type="entry name" value="ISOPENTENYL PHOSPHATE KINASE"/>
    <property type="match status" value="1"/>
</dbReference>
<evidence type="ECO:0000256" key="7">
    <source>
        <dbReference type="ARBA" id="ARBA00022840"/>
    </source>
</evidence>
<dbReference type="Gene3D" id="3.40.1160.10">
    <property type="entry name" value="Acetylglutamate kinase-like"/>
    <property type="match status" value="1"/>
</dbReference>
<dbReference type="PIRSF" id="PIRSF000729">
    <property type="entry name" value="GK"/>
    <property type="match status" value="1"/>
</dbReference>
<name>X1UY85_9ZZZZ</name>
<dbReference type="NCBIfam" id="TIGR01027">
    <property type="entry name" value="proB"/>
    <property type="match status" value="1"/>
</dbReference>
<evidence type="ECO:0000259" key="8">
    <source>
        <dbReference type="Pfam" id="PF00696"/>
    </source>
</evidence>
<keyword evidence="3" id="KW-0641">Proline biosynthesis</keyword>
<keyword evidence="2" id="KW-0028">Amino-acid biosynthesis</keyword>
<dbReference type="InterPro" id="IPR041739">
    <property type="entry name" value="G5K_ProB"/>
</dbReference>
<keyword evidence="4" id="KW-0808">Transferase</keyword>
<dbReference type="InterPro" id="IPR011529">
    <property type="entry name" value="Glu_5kinase"/>
</dbReference>
<dbReference type="SUPFAM" id="SSF53633">
    <property type="entry name" value="Carbamate kinase-like"/>
    <property type="match status" value="1"/>
</dbReference>
<evidence type="ECO:0000256" key="1">
    <source>
        <dbReference type="ARBA" id="ARBA00022490"/>
    </source>
</evidence>